<dbReference type="AlphaFoldDB" id="A0A7K6CHQ5"/>
<sequence>CQPAPPLLPFSTLLDPSSRLCLRWEREEQELTRSELQIHTTAWLAFGFSPRGESPGSAVATGGVFPDGSVCFSAS</sequence>
<reference evidence="2 3" key="1">
    <citation type="submission" date="2019-09" db="EMBL/GenBank/DDBJ databases">
        <title>Bird 10,000 Genomes (B10K) Project - Family phase.</title>
        <authorList>
            <person name="Zhang G."/>
        </authorList>
    </citation>
    <scope>NUCLEOTIDE SEQUENCE [LARGE SCALE GENOMIC DNA]</scope>
    <source>
        <strain evidence="2">B10K-DU-012-10</strain>
        <tissue evidence="2">Blood</tissue>
    </source>
</reference>
<dbReference type="InterPro" id="IPR045266">
    <property type="entry name" value="DOH_DOMON"/>
</dbReference>
<dbReference type="CDD" id="cd09631">
    <property type="entry name" value="DOMON_DOH"/>
    <property type="match status" value="1"/>
</dbReference>
<keyword evidence="3" id="KW-1185">Reference proteome</keyword>
<evidence type="ECO:0000313" key="3">
    <source>
        <dbReference type="Proteomes" id="UP000584880"/>
    </source>
</evidence>
<dbReference type="PROSITE" id="PS50836">
    <property type="entry name" value="DOMON"/>
    <property type="match status" value="1"/>
</dbReference>
<evidence type="ECO:0000313" key="2">
    <source>
        <dbReference type="EMBL" id="NWV14266.1"/>
    </source>
</evidence>
<dbReference type="InterPro" id="IPR005018">
    <property type="entry name" value="DOMON_domain"/>
</dbReference>
<gene>
    <name evidence="2" type="primary">Moxd2</name>
    <name evidence="2" type="ORF">PTIVIO_R15564</name>
</gene>
<dbReference type="Proteomes" id="UP000584880">
    <property type="component" value="Unassembled WGS sequence"/>
</dbReference>
<proteinExistence type="predicted"/>
<evidence type="ECO:0000259" key="1">
    <source>
        <dbReference type="PROSITE" id="PS50836"/>
    </source>
</evidence>
<accession>A0A7K6CHQ5</accession>
<organism evidence="2 3">
    <name type="scientific">Ptilonorhynchus violaceus</name>
    <name type="common">Satin bowerbird</name>
    <name type="synonym">Pyrrhocorax violaceus</name>
    <dbReference type="NCBI Taxonomy" id="28724"/>
    <lineage>
        <taxon>Eukaryota</taxon>
        <taxon>Metazoa</taxon>
        <taxon>Chordata</taxon>
        <taxon>Craniata</taxon>
        <taxon>Vertebrata</taxon>
        <taxon>Euteleostomi</taxon>
        <taxon>Archelosauria</taxon>
        <taxon>Archosauria</taxon>
        <taxon>Dinosauria</taxon>
        <taxon>Saurischia</taxon>
        <taxon>Theropoda</taxon>
        <taxon>Coelurosauria</taxon>
        <taxon>Aves</taxon>
        <taxon>Neognathae</taxon>
        <taxon>Neoaves</taxon>
        <taxon>Telluraves</taxon>
        <taxon>Australaves</taxon>
        <taxon>Passeriformes</taxon>
        <taxon>Ptilonorhynchidae</taxon>
        <taxon>Ptilonorhynchus</taxon>
    </lineage>
</organism>
<comment type="caution">
    <text evidence="2">The sequence shown here is derived from an EMBL/GenBank/DDBJ whole genome shotgun (WGS) entry which is preliminary data.</text>
</comment>
<name>A0A7K6CHQ5_PTIVI</name>
<feature type="non-terminal residue" evidence="2">
    <location>
        <position position="75"/>
    </location>
</feature>
<dbReference type="EMBL" id="VZRJ01012460">
    <property type="protein sequence ID" value="NWV14266.1"/>
    <property type="molecule type" value="Genomic_DNA"/>
</dbReference>
<feature type="domain" description="DOMON" evidence="1">
    <location>
        <begin position="18"/>
        <end position="75"/>
    </location>
</feature>
<protein>
    <submittedName>
        <fullName evidence="2">MOXD2 protein</fullName>
    </submittedName>
</protein>
<feature type="non-terminal residue" evidence="2">
    <location>
        <position position="1"/>
    </location>
</feature>